<comment type="caution">
    <text evidence="1">The sequence shown here is derived from an EMBL/GenBank/DDBJ whole genome shotgun (WGS) entry which is preliminary data.</text>
</comment>
<name>A0ABR3F6E6_9AGAR</name>
<reference evidence="1 2" key="1">
    <citation type="submission" date="2024-02" db="EMBL/GenBank/DDBJ databases">
        <title>A draft genome for the cacao thread blight pathogen Marasmius crinis-equi.</title>
        <authorList>
            <person name="Cohen S.P."/>
            <person name="Baruah I.K."/>
            <person name="Amoako-Attah I."/>
            <person name="Bukari Y."/>
            <person name="Meinhardt L.W."/>
            <person name="Bailey B.A."/>
        </authorList>
    </citation>
    <scope>NUCLEOTIDE SEQUENCE [LARGE SCALE GENOMIC DNA]</scope>
    <source>
        <strain evidence="1 2">GH-76</strain>
    </source>
</reference>
<evidence type="ECO:0000313" key="1">
    <source>
        <dbReference type="EMBL" id="KAL0570786.1"/>
    </source>
</evidence>
<dbReference type="Gene3D" id="3.40.50.1820">
    <property type="entry name" value="alpha/beta hydrolase"/>
    <property type="match status" value="1"/>
</dbReference>
<organism evidence="1 2">
    <name type="scientific">Marasmius crinis-equi</name>
    <dbReference type="NCBI Taxonomy" id="585013"/>
    <lineage>
        <taxon>Eukaryota</taxon>
        <taxon>Fungi</taxon>
        <taxon>Dikarya</taxon>
        <taxon>Basidiomycota</taxon>
        <taxon>Agaricomycotina</taxon>
        <taxon>Agaricomycetes</taxon>
        <taxon>Agaricomycetidae</taxon>
        <taxon>Agaricales</taxon>
        <taxon>Marasmiineae</taxon>
        <taxon>Marasmiaceae</taxon>
        <taxon>Marasmius</taxon>
    </lineage>
</organism>
<sequence>MLTGKTPFFASTLDQRFSFSLYVPTCHSFSGPPLPLLVIVHGNRRQTDKYLDKVKDLCERHRLILLCPLFPAGIPDPHDVTNYHSVLYKRIRFDTILLSMIEQAGQIWRLRTDKFFLHGFSGGGQFAHRFAYLHPERIVALSVGAPGRITLPDTNIQWPAGLGNLSVKFGVSDRPDFNRMTRIPIQFIVGEKDVDRSQVELLRKADDIEGEGKDRVENIRTLQKAWKAVGIPSDLTVVPNVGHDGMKCWPHVQEWLEEHLPIEVM</sequence>
<evidence type="ECO:0000313" key="2">
    <source>
        <dbReference type="Proteomes" id="UP001465976"/>
    </source>
</evidence>
<dbReference type="EMBL" id="JBAHYK010000874">
    <property type="protein sequence ID" value="KAL0570786.1"/>
    <property type="molecule type" value="Genomic_DNA"/>
</dbReference>
<dbReference type="Proteomes" id="UP001465976">
    <property type="component" value="Unassembled WGS sequence"/>
</dbReference>
<gene>
    <name evidence="1" type="ORF">V5O48_011170</name>
</gene>
<protein>
    <submittedName>
        <fullName evidence="1">Uncharacterized protein</fullName>
    </submittedName>
</protein>
<proteinExistence type="predicted"/>
<dbReference type="InterPro" id="IPR029058">
    <property type="entry name" value="AB_hydrolase_fold"/>
</dbReference>
<accession>A0ABR3F6E6</accession>
<keyword evidence="2" id="KW-1185">Reference proteome</keyword>
<dbReference type="SUPFAM" id="SSF53474">
    <property type="entry name" value="alpha/beta-Hydrolases"/>
    <property type="match status" value="1"/>
</dbReference>